<protein>
    <recommendedName>
        <fullName evidence="3">Peptidase S1 domain-containing protein</fullName>
    </recommendedName>
</protein>
<dbReference type="EMBL" id="JBICBT010001070">
    <property type="protein sequence ID" value="KAL3084745.1"/>
    <property type="molecule type" value="Genomic_DNA"/>
</dbReference>
<comment type="similarity">
    <text evidence="2">Belongs to the peptidase S1 family. CLIP subfamily.</text>
</comment>
<accession>A0ABD2J3R7</accession>
<dbReference type="InterPro" id="IPR033116">
    <property type="entry name" value="TRYPSIN_SER"/>
</dbReference>
<organism evidence="4 5">
    <name type="scientific">Heterodera trifolii</name>
    <dbReference type="NCBI Taxonomy" id="157864"/>
    <lineage>
        <taxon>Eukaryota</taxon>
        <taxon>Metazoa</taxon>
        <taxon>Ecdysozoa</taxon>
        <taxon>Nematoda</taxon>
        <taxon>Chromadorea</taxon>
        <taxon>Rhabditida</taxon>
        <taxon>Tylenchina</taxon>
        <taxon>Tylenchomorpha</taxon>
        <taxon>Tylenchoidea</taxon>
        <taxon>Heteroderidae</taxon>
        <taxon>Heteroderinae</taxon>
        <taxon>Heterodera</taxon>
    </lineage>
</organism>
<proteinExistence type="inferred from homology"/>
<dbReference type="InterPro" id="IPR009003">
    <property type="entry name" value="Peptidase_S1_PA"/>
</dbReference>
<evidence type="ECO:0000313" key="5">
    <source>
        <dbReference type="Proteomes" id="UP001620626"/>
    </source>
</evidence>
<dbReference type="Gene3D" id="2.40.10.10">
    <property type="entry name" value="Trypsin-like serine proteases"/>
    <property type="match status" value="1"/>
</dbReference>
<dbReference type="SUPFAM" id="SSF50494">
    <property type="entry name" value="Trypsin-like serine proteases"/>
    <property type="match status" value="1"/>
</dbReference>
<dbReference type="PROSITE" id="PS50240">
    <property type="entry name" value="TRYPSIN_DOM"/>
    <property type="match status" value="1"/>
</dbReference>
<dbReference type="Pfam" id="PF00089">
    <property type="entry name" value="Trypsin"/>
    <property type="match status" value="1"/>
</dbReference>
<name>A0ABD2J3R7_9BILA</name>
<dbReference type="InterPro" id="IPR043504">
    <property type="entry name" value="Peptidase_S1_PA_chymotrypsin"/>
</dbReference>
<dbReference type="AlphaFoldDB" id="A0ABD2J3R7"/>
<dbReference type="InterPro" id="IPR001254">
    <property type="entry name" value="Trypsin_dom"/>
</dbReference>
<gene>
    <name evidence="4" type="ORF">niasHT_031630</name>
</gene>
<keyword evidence="5" id="KW-1185">Reference proteome</keyword>
<keyword evidence="1" id="KW-1015">Disulfide bond</keyword>
<reference evidence="4 5" key="1">
    <citation type="submission" date="2024-10" db="EMBL/GenBank/DDBJ databases">
        <authorList>
            <person name="Kim D."/>
        </authorList>
    </citation>
    <scope>NUCLEOTIDE SEQUENCE [LARGE SCALE GENOMIC DNA]</scope>
    <source>
        <strain evidence="4">BH-2024</strain>
    </source>
</reference>
<comment type="caution">
    <text evidence="4">The sequence shown here is derived from an EMBL/GenBank/DDBJ whole genome shotgun (WGS) entry which is preliminary data.</text>
</comment>
<evidence type="ECO:0000259" key="3">
    <source>
        <dbReference type="PROSITE" id="PS50240"/>
    </source>
</evidence>
<feature type="domain" description="Peptidase S1" evidence="3">
    <location>
        <begin position="169"/>
        <end position="413"/>
    </location>
</feature>
<sequence>MCYKSVLSGGGNFPWKVSRRFRFFSYLLDKSGKCGKNGKKVRIAMNGTQFSVGRECFNVKPHTEIEIQFDANKCSAQINSNGTNKPLLDFGKEFSDQFHFGPFLDDYAGLWLLGLDILPKFGLKTTDISMEKPNNCQFKCENCKYASSACVTFSSSAKLHGLLGIHPMMVGGVEIDIKIVPWTVLFQGFVRRNEQNKMTIFQNCASTFISPQFVLLAAHCFDKTKAGKYFHLVYNTSDSVPAKQHRHKHVIKSQRHDQQNVFIHPKYDPKSDDFESQSHDMALIKLSHPVARVQPICIHCANVDKYRNGTAYVMGWGQETDDCKGKTRSAKMLKGRRVQIVGCESVNDSKGNICVESNTVMEGDSGGALLASNGTHFVQIAILSVGSCDVKENKSSINYYVPIDKEWLEGITGFECPT</sequence>
<evidence type="ECO:0000256" key="1">
    <source>
        <dbReference type="ARBA" id="ARBA00023157"/>
    </source>
</evidence>
<dbReference type="PANTHER" id="PTHR24256">
    <property type="entry name" value="TRYPTASE-RELATED"/>
    <property type="match status" value="1"/>
</dbReference>
<dbReference type="InterPro" id="IPR001314">
    <property type="entry name" value="Peptidase_S1A"/>
</dbReference>
<evidence type="ECO:0000313" key="4">
    <source>
        <dbReference type="EMBL" id="KAL3084745.1"/>
    </source>
</evidence>
<dbReference type="PROSITE" id="PS00135">
    <property type="entry name" value="TRYPSIN_SER"/>
    <property type="match status" value="1"/>
</dbReference>
<dbReference type="PRINTS" id="PR00722">
    <property type="entry name" value="CHYMOTRYPSIN"/>
</dbReference>
<dbReference type="InterPro" id="IPR051487">
    <property type="entry name" value="Ser/Thr_Proteases_Immune/Dev"/>
</dbReference>
<dbReference type="SMART" id="SM00020">
    <property type="entry name" value="Tryp_SPc"/>
    <property type="match status" value="1"/>
</dbReference>
<evidence type="ECO:0000256" key="2">
    <source>
        <dbReference type="ARBA" id="ARBA00024195"/>
    </source>
</evidence>
<dbReference type="Proteomes" id="UP001620626">
    <property type="component" value="Unassembled WGS sequence"/>
</dbReference>